<dbReference type="Proteomes" id="UP000679848">
    <property type="component" value="Chromosome"/>
</dbReference>
<dbReference type="EMBL" id="AP023420">
    <property type="protein sequence ID" value="BCK83701.1"/>
    <property type="molecule type" value="Genomic_DNA"/>
</dbReference>
<dbReference type="AlphaFoldDB" id="A0A810QDF6"/>
<protein>
    <submittedName>
        <fullName evidence="1">Uncharacterized protein</fullName>
    </submittedName>
</protein>
<proteinExistence type="predicted"/>
<evidence type="ECO:0000313" key="2">
    <source>
        <dbReference type="Proteomes" id="UP000679848"/>
    </source>
</evidence>
<gene>
    <name evidence="1" type="ORF">MM59RIKEN_10200</name>
</gene>
<accession>A0A810QDF6</accession>
<reference evidence="1" key="1">
    <citation type="submission" date="2020-09" db="EMBL/GenBank/DDBJ databases">
        <title>New species isolated from human feces.</title>
        <authorList>
            <person name="Kitahara M."/>
            <person name="Shigeno Y."/>
            <person name="Shime M."/>
            <person name="Matsumoto Y."/>
            <person name="Nakamura S."/>
            <person name="Motooka D."/>
            <person name="Fukuoka S."/>
            <person name="Nishikawa H."/>
            <person name="Benno Y."/>
        </authorList>
    </citation>
    <scope>NUCLEOTIDE SEQUENCE</scope>
    <source>
        <strain evidence="1">MM59</strain>
    </source>
</reference>
<keyword evidence="2" id="KW-1185">Reference proteome</keyword>
<evidence type="ECO:0000313" key="1">
    <source>
        <dbReference type="EMBL" id="BCK83701.1"/>
    </source>
</evidence>
<sequence length="79" mass="8720">MGKRSATGAAIFTGDSAKVPANKIKETPRRLFAACRKKFFDKLSDFLRTFRGASDVRCGAVLTMFLSPHRPVPGNKKTF</sequence>
<dbReference type="KEGG" id="pfaa:MM59RIKEN_10200"/>
<organism evidence="1 2">
    <name type="scientific">Pusillibacter faecalis</name>
    <dbReference type="NCBI Taxonomy" id="2714358"/>
    <lineage>
        <taxon>Bacteria</taxon>
        <taxon>Bacillati</taxon>
        <taxon>Bacillota</taxon>
        <taxon>Clostridia</taxon>
        <taxon>Eubacteriales</taxon>
        <taxon>Oscillospiraceae</taxon>
        <taxon>Pusillibacter</taxon>
    </lineage>
</organism>
<name>A0A810QDF6_9FIRM</name>